<dbReference type="Gene3D" id="3.30.70.100">
    <property type="match status" value="1"/>
</dbReference>
<evidence type="ECO:0000313" key="2">
    <source>
        <dbReference type="Proteomes" id="UP000803884"/>
    </source>
</evidence>
<sequence>MAEHIALFVIMHPASQPAQSTLLTHLRHGAREYYRKPSAQCSAWSYLIPLKPSKDNELILAGLEIYTSKNALKEQLEDTTFFQPFEEMVKQEKLYAREGTMLAWCLAGGFLSRAMGREEGGGRIVVRVKQLACFEGERKGVVQGLRQFAGWCRKCEPGVLTFAVFTRKKAEREVLVYVRYRDEGCRGRLEEMPEWLHFW</sequence>
<organism evidence="1 2">
    <name type="scientific">Cladosporium halotolerans</name>
    <dbReference type="NCBI Taxonomy" id="1052096"/>
    <lineage>
        <taxon>Eukaryota</taxon>
        <taxon>Fungi</taxon>
        <taxon>Dikarya</taxon>
        <taxon>Ascomycota</taxon>
        <taxon>Pezizomycotina</taxon>
        <taxon>Dothideomycetes</taxon>
        <taxon>Dothideomycetidae</taxon>
        <taxon>Cladosporiales</taxon>
        <taxon>Cladosporiaceae</taxon>
        <taxon>Cladosporium</taxon>
    </lineage>
</organism>
<gene>
    <name evidence="1" type="ORF">WHR41_03391</name>
</gene>
<dbReference type="EMBL" id="JAAQHG020000008">
    <property type="protein sequence ID" value="KAL1588036.1"/>
    <property type="molecule type" value="Genomic_DNA"/>
</dbReference>
<dbReference type="AlphaFoldDB" id="A0AB34KWX2"/>
<protein>
    <submittedName>
        <fullName evidence="1">Uncharacterized protein</fullName>
    </submittedName>
</protein>
<dbReference type="RefSeq" id="XP_069231141.1">
    <property type="nucleotide sequence ID" value="XM_069371997.1"/>
</dbReference>
<name>A0AB34KWX2_9PEZI</name>
<evidence type="ECO:0000313" key="1">
    <source>
        <dbReference type="EMBL" id="KAL1588036.1"/>
    </source>
</evidence>
<reference evidence="1 2" key="1">
    <citation type="journal article" date="2020" name="Microbiol. Resour. Announc.">
        <title>Draft Genome Sequence of a Cladosporium Species Isolated from the Mesophotic Ascidian Didemnum maculosum.</title>
        <authorList>
            <person name="Gioti A."/>
            <person name="Siaperas R."/>
            <person name="Nikolaivits E."/>
            <person name="Le Goff G."/>
            <person name="Ouazzani J."/>
            <person name="Kotoulas G."/>
            <person name="Topakas E."/>
        </authorList>
    </citation>
    <scope>NUCLEOTIDE SEQUENCE [LARGE SCALE GENOMIC DNA]</scope>
    <source>
        <strain evidence="1 2">TM138-S3</strain>
    </source>
</reference>
<comment type="caution">
    <text evidence="1">The sequence shown here is derived from an EMBL/GenBank/DDBJ whole genome shotgun (WGS) entry which is preliminary data.</text>
</comment>
<dbReference type="Proteomes" id="UP000803884">
    <property type="component" value="Unassembled WGS sequence"/>
</dbReference>
<dbReference type="GeneID" id="96004835"/>
<proteinExistence type="predicted"/>
<accession>A0AB34KWX2</accession>
<keyword evidence="2" id="KW-1185">Reference proteome</keyword>